<dbReference type="Proteomes" id="UP000596742">
    <property type="component" value="Unassembled WGS sequence"/>
</dbReference>
<evidence type="ECO:0000313" key="3">
    <source>
        <dbReference type="Proteomes" id="UP000596742"/>
    </source>
</evidence>
<reference evidence="2" key="1">
    <citation type="submission" date="2018-11" db="EMBL/GenBank/DDBJ databases">
        <authorList>
            <person name="Alioto T."/>
            <person name="Alioto T."/>
        </authorList>
    </citation>
    <scope>NUCLEOTIDE SEQUENCE</scope>
</reference>
<gene>
    <name evidence="2" type="ORF">MGAL_10B063942</name>
</gene>
<evidence type="ECO:0000313" key="2">
    <source>
        <dbReference type="EMBL" id="VDH90971.1"/>
    </source>
</evidence>
<keyword evidence="3" id="KW-1185">Reference proteome</keyword>
<name>A0A8B6BIZ5_MYTGA</name>
<proteinExistence type="predicted"/>
<feature type="transmembrane region" description="Helical" evidence="1">
    <location>
        <begin position="6"/>
        <end position="22"/>
    </location>
</feature>
<keyword evidence="1" id="KW-0812">Transmembrane</keyword>
<sequence length="163" mass="18792">MQMLQLSGFIAGWLILMIVLIIQQGELFIVCNAGTVAVDVEVEPSGTVYENGARTFSIFTFYFIFFETKPVMRPKLKVKIDPGREYYLYMEKRFIGGNVIFTNVSSISYMSSSKYLQHRRGTGMVITMEGNPEYSKLHEPWKSENGTNHKQLFDNRLRNRAII</sequence>
<accession>A0A8B6BIZ5</accession>
<comment type="caution">
    <text evidence="2">The sequence shown here is derived from an EMBL/GenBank/DDBJ whole genome shotgun (WGS) entry which is preliminary data.</text>
</comment>
<dbReference type="AlphaFoldDB" id="A0A8B6BIZ5"/>
<organism evidence="2 3">
    <name type="scientific">Mytilus galloprovincialis</name>
    <name type="common">Mediterranean mussel</name>
    <dbReference type="NCBI Taxonomy" id="29158"/>
    <lineage>
        <taxon>Eukaryota</taxon>
        <taxon>Metazoa</taxon>
        <taxon>Spiralia</taxon>
        <taxon>Lophotrochozoa</taxon>
        <taxon>Mollusca</taxon>
        <taxon>Bivalvia</taxon>
        <taxon>Autobranchia</taxon>
        <taxon>Pteriomorphia</taxon>
        <taxon>Mytilida</taxon>
        <taxon>Mytiloidea</taxon>
        <taxon>Mytilidae</taxon>
        <taxon>Mytilinae</taxon>
        <taxon>Mytilus</taxon>
    </lineage>
</organism>
<evidence type="ECO:0000256" key="1">
    <source>
        <dbReference type="SAM" id="Phobius"/>
    </source>
</evidence>
<protein>
    <submittedName>
        <fullName evidence="2">Uncharacterized protein</fullName>
    </submittedName>
</protein>
<keyword evidence="1" id="KW-0472">Membrane</keyword>
<keyword evidence="1" id="KW-1133">Transmembrane helix</keyword>
<dbReference type="EMBL" id="UYJE01000185">
    <property type="protein sequence ID" value="VDH90971.1"/>
    <property type="molecule type" value="Genomic_DNA"/>
</dbReference>